<dbReference type="Proteomes" id="UP001240984">
    <property type="component" value="Unassembled WGS sequence"/>
</dbReference>
<evidence type="ECO:0000313" key="2">
    <source>
        <dbReference type="Proteomes" id="UP001240984"/>
    </source>
</evidence>
<dbReference type="RefSeq" id="WP_306838134.1">
    <property type="nucleotide sequence ID" value="NZ_JAUSRA010000001.1"/>
</dbReference>
<keyword evidence="2" id="KW-1185">Reference proteome</keyword>
<evidence type="ECO:0000313" key="1">
    <source>
        <dbReference type="EMBL" id="MDP9799340.1"/>
    </source>
</evidence>
<protein>
    <submittedName>
        <fullName evidence="1">Uncharacterized protein</fullName>
    </submittedName>
</protein>
<gene>
    <name evidence="1" type="ORF">J2S43_007852</name>
</gene>
<reference evidence="1 2" key="1">
    <citation type="submission" date="2023-07" db="EMBL/GenBank/DDBJ databases">
        <title>Sequencing the genomes of 1000 actinobacteria strains.</title>
        <authorList>
            <person name="Klenk H.-P."/>
        </authorList>
    </citation>
    <scope>NUCLEOTIDE SEQUENCE [LARGE SCALE GENOMIC DNA]</scope>
    <source>
        <strain evidence="1 2">DSM 44710</strain>
    </source>
</reference>
<organism evidence="1 2">
    <name type="scientific">Catenuloplanes nepalensis</name>
    <dbReference type="NCBI Taxonomy" id="587533"/>
    <lineage>
        <taxon>Bacteria</taxon>
        <taxon>Bacillati</taxon>
        <taxon>Actinomycetota</taxon>
        <taxon>Actinomycetes</taxon>
        <taxon>Micromonosporales</taxon>
        <taxon>Micromonosporaceae</taxon>
        <taxon>Catenuloplanes</taxon>
    </lineage>
</organism>
<proteinExistence type="predicted"/>
<comment type="caution">
    <text evidence="1">The sequence shown here is derived from an EMBL/GenBank/DDBJ whole genome shotgun (WGS) entry which is preliminary data.</text>
</comment>
<accession>A0ABT9N6L2</accession>
<dbReference type="EMBL" id="JAUSRA010000001">
    <property type="protein sequence ID" value="MDP9799340.1"/>
    <property type="molecule type" value="Genomic_DNA"/>
</dbReference>
<sequence length="79" mass="8810">MSWWAIVATPEGLHAFELGDVTAEEVSARLATIRAELAVPEDWYLDEARRWDVQVSPGDPHPSLLERATVHRIEAGETS</sequence>
<name>A0ABT9N6L2_9ACTN</name>